<name>A0A1F7WF86_9BACT</name>
<evidence type="ECO:0000256" key="8">
    <source>
        <dbReference type="HAMAP-Rule" id="MF_01445"/>
    </source>
</evidence>
<comment type="cofactor">
    <cofactor evidence="8">
        <name>Fe(2+)</name>
        <dbReference type="ChEBI" id="CHEBI:29033"/>
    </cofactor>
    <text evidence="8">Binds 1 Fe(2+) ion per subunit.</text>
</comment>
<dbReference type="FunFam" id="3.30.420.40:FF:000040">
    <property type="entry name" value="tRNA N6-adenosine threonylcarbamoyltransferase"/>
    <property type="match status" value="1"/>
</dbReference>
<accession>A0A1F7WF86</accession>
<dbReference type="GO" id="GO:0061711">
    <property type="term" value="F:tRNA N(6)-L-threonylcarbamoyladenine synthase activity"/>
    <property type="evidence" value="ECO:0007669"/>
    <property type="project" value="UniProtKB-EC"/>
</dbReference>
<comment type="similarity">
    <text evidence="8">Belongs to the KAE1 / TsaD family.</text>
</comment>
<feature type="binding site" evidence="8">
    <location>
        <position position="119"/>
    </location>
    <ligand>
        <name>Fe cation</name>
        <dbReference type="ChEBI" id="CHEBI:24875"/>
    </ligand>
</feature>
<keyword evidence="2 8" id="KW-0808">Transferase</keyword>
<dbReference type="PANTHER" id="PTHR11735:SF6">
    <property type="entry name" value="TRNA N6-ADENOSINE THREONYLCARBAMOYLTRANSFERASE, MITOCHONDRIAL"/>
    <property type="match status" value="1"/>
</dbReference>
<evidence type="ECO:0000259" key="9">
    <source>
        <dbReference type="Pfam" id="PF00814"/>
    </source>
</evidence>
<dbReference type="PANTHER" id="PTHR11735">
    <property type="entry name" value="TRNA N6-ADENOSINE THREONYLCARBAMOYLTRANSFERASE"/>
    <property type="match status" value="1"/>
</dbReference>
<evidence type="ECO:0000256" key="7">
    <source>
        <dbReference type="ARBA" id="ARBA00048117"/>
    </source>
</evidence>
<evidence type="ECO:0000256" key="4">
    <source>
        <dbReference type="ARBA" id="ARBA00022723"/>
    </source>
</evidence>
<comment type="catalytic activity">
    <reaction evidence="7 8">
        <text>L-threonylcarbamoyladenylate + adenosine(37) in tRNA = N(6)-L-threonylcarbamoyladenosine(37) in tRNA + AMP + H(+)</text>
        <dbReference type="Rhea" id="RHEA:37059"/>
        <dbReference type="Rhea" id="RHEA-COMP:10162"/>
        <dbReference type="Rhea" id="RHEA-COMP:10163"/>
        <dbReference type="ChEBI" id="CHEBI:15378"/>
        <dbReference type="ChEBI" id="CHEBI:73682"/>
        <dbReference type="ChEBI" id="CHEBI:74411"/>
        <dbReference type="ChEBI" id="CHEBI:74418"/>
        <dbReference type="ChEBI" id="CHEBI:456215"/>
        <dbReference type="EC" id="2.3.1.234"/>
    </reaction>
</comment>
<evidence type="ECO:0000313" key="11">
    <source>
        <dbReference type="Proteomes" id="UP000176988"/>
    </source>
</evidence>
<evidence type="ECO:0000256" key="3">
    <source>
        <dbReference type="ARBA" id="ARBA00022694"/>
    </source>
</evidence>
<feature type="binding site" evidence="8">
    <location>
        <position position="321"/>
    </location>
    <ligand>
        <name>Fe cation</name>
        <dbReference type="ChEBI" id="CHEBI:24875"/>
    </ligand>
</feature>
<comment type="caution">
    <text evidence="10">The sequence shown here is derived from an EMBL/GenBank/DDBJ whole genome shotgun (WGS) entry which is preliminary data.</text>
</comment>
<dbReference type="NCBIfam" id="TIGR00329">
    <property type="entry name" value="gcp_kae1"/>
    <property type="match status" value="1"/>
</dbReference>
<dbReference type="EMBL" id="MGFG01000007">
    <property type="protein sequence ID" value="OGM01494.1"/>
    <property type="molecule type" value="Genomic_DNA"/>
</dbReference>
<feature type="binding site" evidence="8">
    <location>
        <begin position="150"/>
        <end position="154"/>
    </location>
    <ligand>
        <name>substrate</name>
    </ligand>
</feature>
<evidence type="ECO:0000256" key="6">
    <source>
        <dbReference type="ARBA" id="ARBA00023315"/>
    </source>
</evidence>
<gene>
    <name evidence="8" type="primary">tsaD</name>
    <name evidence="10" type="ORF">A2480_04390</name>
</gene>
<dbReference type="STRING" id="1802424.A2480_04390"/>
<comment type="function">
    <text evidence="8">Required for the formation of a threonylcarbamoyl group on adenosine at position 37 (t(6)A37) in tRNAs that read codons beginning with adenine. Is involved in the transfer of the threonylcarbamoyl moiety of threonylcarbamoyl-AMP (TC-AMP) to the N6 group of A37, together with TsaE and TsaB. TsaD likely plays a direct catalytic role in this reaction.</text>
</comment>
<keyword evidence="5 8" id="KW-0408">Iron</keyword>
<comment type="caution">
    <text evidence="8">Lacks conserved residue(s) required for the propagation of feature annotation.</text>
</comment>
<dbReference type="InterPro" id="IPR000905">
    <property type="entry name" value="Gcp-like_dom"/>
</dbReference>
<dbReference type="InterPro" id="IPR022450">
    <property type="entry name" value="TsaD"/>
</dbReference>
<dbReference type="NCBIfam" id="TIGR03723">
    <property type="entry name" value="T6A_TsaD_YgjD"/>
    <property type="match status" value="1"/>
</dbReference>
<keyword evidence="3 8" id="KW-0819">tRNA processing</keyword>
<dbReference type="AlphaFoldDB" id="A0A1F7WF86"/>
<dbReference type="HAMAP" id="MF_01445">
    <property type="entry name" value="TsaD"/>
    <property type="match status" value="1"/>
</dbReference>
<dbReference type="Gene3D" id="3.30.420.40">
    <property type="match status" value="2"/>
</dbReference>
<dbReference type="InterPro" id="IPR017860">
    <property type="entry name" value="Peptidase_M22_CS"/>
</dbReference>
<dbReference type="GO" id="GO:0005506">
    <property type="term" value="F:iron ion binding"/>
    <property type="evidence" value="ECO:0007669"/>
    <property type="project" value="UniProtKB-UniRule"/>
</dbReference>
<sequence>MRIIGIESSCDDSAVAYLEMRDGKVVRLEQVVASQLVHANYGGVVPEVAAREHSAKLPLILKELARLVVDTADGAKLGEVTDLVAATAGPGLATSLRVGLDTARGLAAAWNKPFYAVNHIDGHVAANWLPGQDAPSLLEGNDPFPIVALVVSGGHTELLRLSGHDDYKLLGATLDDAAGEAFDKTAKLIGLGYPGGPAISRAAMNGNPQAYDFPRPLSSTDDFDFSFSGLKTSVRYFVEKNVERLSDPQFVADLSASVEQAIIDVLVLKTVRAAEESEVRTVLLAGGVAANHKLRETLRSVMADRLPDVKFIEPRPEHCTDNAAMIAMAGYFQSNYRDSDDWRTIEADPNWELGRSANQ</sequence>
<protein>
    <recommendedName>
        <fullName evidence="8">tRNA N6-adenosine threonylcarbamoyltransferase</fullName>
        <ecNumber evidence="8">2.3.1.234</ecNumber>
    </recommendedName>
    <alternativeName>
        <fullName evidence="8">N6-L-threonylcarbamoyladenine synthase</fullName>
        <shortName evidence="8">t(6)A synthase</shortName>
    </alternativeName>
    <alternativeName>
        <fullName evidence="8">t(6)A37 threonylcarbamoyladenosine biosynthesis protein TsaD</fullName>
    </alternativeName>
    <alternativeName>
        <fullName evidence="8">tRNA threonylcarbamoyladenosine biosynthesis protein TsaD</fullName>
    </alternativeName>
</protein>
<feature type="binding site" evidence="8">
    <location>
        <position position="183"/>
    </location>
    <ligand>
        <name>substrate</name>
    </ligand>
</feature>
<feature type="binding site" evidence="8">
    <location>
        <position position="196"/>
    </location>
    <ligand>
        <name>substrate</name>
    </ligand>
</feature>
<dbReference type="Pfam" id="PF00814">
    <property type="entry name" value="TsaD"/>
    <property type="match status" value="1"/>
</dbReference>
<proteinExistence type="inferred from homology"/>
<dbReference type="Proteomes" id="UP000176988">
    <property type="component" value="Unassembled WGS sequence"/>
</dbReference>
<evidence type="ECO:0000313" key="10">
    <source>
        <dbReference type="EMBL" id="OGM01494.1"/>
    </source>
</evidence>
<dbReference type="PRINTS" id="PR00789">
    <property type="entry name" value="OSIALOPTASE"/>
</dbReference>
<feature type="binding site" evidence="8">
    <location>
        <position position="291"/>
    </location>
    <ligand>
        <name>substrate</name>
    </ligand>
</feature>
<dbReference type="EC" id="2.3.1.234" evidence="8"/>
<evidence type="ECO:0000256" key="5">
    <source>
        <dbReference type="ARBA" id="ARBA00023004"/>
    </source>
</evidence>
<dbReference type="PROSITE" id="PS01016">
    <property type="entry name" value="GLYCOPROTEASE"/>
    <property type="match status" value="1"/>
</dbReference>
<evidence type="ECO:0000256" key="2">
    <source>
        <dbReference type="ARBA" id="ARBA00022679"/>
    </source>
</evidence>
<feature type="domain" description="Gcp-like" evidence="9">
    <location>
        <begin position="28"/>
        <end position="327"/>
    </location>
</feature>
<dbReference type="InterPro" id="IPR043129">
    <property type="entry name" value="ATPase_NBD"/>
</dbReference>
<dbReference type="InterPro" id="IPR017861">
    <property type="entry name" value="KAE1/TsaD"/>
</dbReference>
<dbReference type="SUPFAM" id="SSF53067">
    <property type="entry name" value="Actin-like ATPase domain"/>
    <property type="match status" value="2"/>
</dbReference>
<keyword evidence="1 8" id="KW-0963">Cytoplasm</keyword>
<organism evidence="10 11">
    <name type="scientific">Candidatus Uhrbacteria bacterium RIFOXYC2_FULL_47_19</name>
    <dbReference type="NCBI Taxonomy" id="1802424"/>
    <lineage>
        <taxon>Bacteria</taxon>
        <taxon>Candidatus Uhriibacteriota</taxon>
    </lineage>
</organism>
<dbReference type="GO" id="GO:0002949">
    <property type="term" value="P:tRNA threonylcarbamoyladenosine modification"/>
    <property type="evidence" value="ECO:0007669"/>
    <property type="project" value="UniProtKB-UniRule"/>
</dbReference>
<feature type="binding site" evidence="8">
    <location>
        <position position="123"/>
    </location>
    <ligand>
        <name>Fe cation</name>
        <dbReference type="ChEBI" id="CHEBI:24875"/>
    </ligand>
</feature>
<comment type="subcellular location">
    <subcellularLocation>
        <location evidence="8">Cytoplasm</location>
    </subcellularLocation>
</comment>
<keyword evidence="4 8" id="KW-0479">Metal-binding</keyword>
<reference evidence="10 11" key="1">
    <citation type="journal article" date="2016" name="Nat. Commun.">
        <title>Thousands of microbial genomes shed light on interconnected biogeochemical processes in an aquifer system.</title>
        <authorList>
            <person name="Anantharaman K."/>
            <person name="Brown C.T."/>
            <person name="Hug L.A."/>
            <person name="Sharon I."/>
            <person name="Castelle C.J."/>
            <person name="Probst A.J."/>
            <person name="Thomas B.C."/>
            <person name="Singh A."/>
            <person name="Wilkins M.J."/>
            <person name="Karaoz U."/>
            <person name="Brodie E.L."/>
            <person name="Williams K.H."/>
            <person name="Hubbard S.S."/>
            <person name="Banfield J.F."/>
        </authorList>
    </citation>
    <scope>NUCLEOTIDE SEQUENCE [LARGE SCALE GENOMIC DNA]</scope>
</reference>
<dbReference type="GO" id="GO:0005737">
    <property type="term" value="C:cytoplasm"/>
    <property type="evidence" value="ECO:0007669"/>
    <property type="project" value="UniProtKB-SubCell"/>
</dbReference>
<keyword evidence="6 8" id="KW-0012">Acyltransferase</keyword>
<evidence type="ECO:0000256" key="1">
    <source>
        <dbReference type="ARBA" id="ARBA00022490"/>
    </source>
</evidence>